<name>A0ABV9T7A6_9BACT</name>
<evidence type="ECO:0000313" key="1">
    <source>
        <dbReference type="EMBL" id="MFC4874498.1"/>
    </source>
</evidence>
<evidence type="ECO:0000313" key="2">
    <source>
        <dbReference type="Proteomes" id="UP001595818"/>
    </source>
</evidence>
<gene>
    <name evidence="1" type="ORF">ACFPFU_22530</name>
</gene>
<dbReference type="Proteomes" id="UP001595818">
    <property type="component" value="Unassembled WGS sequence"/>
</dbReference>
<dbReference type="EMBL" id="JBHSJJ010000018">
    <property type="protein sequence ID" value="MFC4874498.1"/>
    <property type="molecule type" value="Genomic_DNA"/>
</dbReference>
<dbReference type="RefSeq" id="WP_377068400.1">
    <property type="nucleotide sequence ID" value="NZ_JBHSJJ010000018.1"/>
</dbReference>
<sequence>MKSLAEKKKKENIVEYILYMYRMEDLLRAYRFSMDDIDQYFLAHAKISKEEKTASYQWLENMAMEMEKHGVKKEGHLPRTQRYVDSLAKIHWELVKSDRHYFHIYQKAKPVVMDFIMAAGNKNPGHEVQVFVNGLYGLLLSRLNGKQVPPEMSKAAEVFGEALGYVNLVYMSRQMERKFKS</sequence>
<reference evidence="2" key="1">
    <citation type="journal article" date="2019" name="Int. J. Syst. Evol. Microbiol.">
        <title>The Global Catalogue of Microorganisms (GCM) 10K type strain sequencing project: providing services to taxonomists for standard genome sequencing and annotation.</title>
        <authorList>
            <consortium name="The Broad Institute Genomics Platform"/>
            <consortium name="The Broad Institute Genome Sequencing Center for Infectious Disease"/>
            <person name="Wu L."/>
            <person name="Ma J."/>
        </authorList>
    </citation>
    <scope>NUCLEOTIDE SEQUENCE [LARGE SCALE GENOMIC DNA]</scope>
    <source>
        <strain evidence="2">CGMCC 4.7466</strain>
    </source>
</reference>
<protein>
    <submittedName>
        <fullName evidence="1">DUF4924 family protein</fullName>
    </submittedName>
</protein>
<proteinExistence type="predicted"/>
<dbReference type="InterPro" id="IPR032574">
    <property type="entry name" value="DUF4924"/>
</dbReference>
<dbReference type="Pfam" id="PF16271">
    <property type="entry name" value="DUF4924"/>
    <property type="match status" value="1"/>
</dbReference>
<keyword evidence="2" id="KW-1185">Reference proteome</keyword>
<comment type="caution">
    <text evidence="1">The sequence shown here is derived from an EMBL/GenBank/DDBJ whole genome shotgun (WGS) entry which is preliminary data.</text>
</comment>
<accession>A0ABV9T7A6</accession>
<organism evidence="1 2">
    <name type="scientific">Negadavirga shengliensis</name>
    <dbReference type="NCBI Taxonomy" id="1389218"/>
    <lineage>
        <taxon>Bacteria</taxon>
        <taxon>Pseudomonadati</taxon>
        <taxon>Bacteroidota</taxon>
        <taxon>Cytophagia</taxon>
        <taxon>Cytophagales</taxon>
        <taxon>Cyclobacteriaceae</taxon>
        <taxon>Negadavirga</taxon>
    </lineage>
</organism>